<dbReference type="SUPFAM" id="SSF49265">
    <property type="entry name" value="Fibronectin type III"/>
    <property type="match status" value="1"/>
</dbReference>
<dbReference type="OrthoDB" id="5984265at2759"/>
<proteinExistence type="predicted"/>
<accession>A0A8S3QDV3</accession>
<reference evidence="1" key="1">
    <citation type="submission" date="2021-03" db="EMBL/GenBank/DDBJ databases">
        <authorList>
            <person name="Bekaert M."/>
        </authorList>
    </citation>
    <scope>NUCLEOTIDE SEQUENCE</scope>
</reference>
<dbReference type="AlphaFoldDB" id="A0A8S3QDV3"/>
<dbReference type="EMBL" id="CAJPWZ010000374">
    <property type="protein sequence ID" value="CAG2191980.1"/>
    <property type="molecule type" value="Genomic_DNA"/>
</dbReference>
<comment type="caution">
    <text evidence="1">The sequence shown here is derived from an EMBL/GenBank/DDBJ whole genome shotgun (WGS) entry which is preliminary data.</text>
</comment>
<dbReference type="Gene3D" id="2.60.40.10">
    <property type="entry name" value="Immunoglobulins"/>
    <property type="match status" value="1"/>
</dbReference>
<dbReference type="InterPro" id="IPR036116">
    <property type="entry name" value="FN3_sf"/>
</dbReference>
<dbReference type="InterPro" id="IPR013783">
    <property type="entry name" value="Ig-like_fold"/>
</dbReference>
<keyword evidence="1" id="KW-0808">Transferase</keyword>
<dbReference type="CDD" id="cd00063">
    <property type="entry name" value="FN3"/>
    <property type="match status" value="1"/>
</dbReference>
<evidence type="ECO:0000313" key="2">
    <source>
        <dbReference type="Proteomes" id="UP000683360"/>
    </source>
</evidence>
<dbReference type="EC" id="2.7.11.1" evidence="1"/>
<evidence type="ECO:0000313" key="1">
    <source>
        <dbReference type="EMBL" id="CAG2191980.1"/>
    </source>
</evidence>
<keyword evidence="2" id="KW-1185">Reference proteome</keyword>
<dbReference type="GO" id="GO:0004674">
    <property type="term" value="F:protein serine/threonine kinase activity"/>
    <property type="evidence" value="ECO:0007669"/>
    <property type="project" value="UniProtKB-EC"/>
</dbReference>
<protein>
    <submittedName>
        <fullName evidence="1">TTN</fullName>
        <ecNumber evidence="1">2.7.11.1</ecNumber>
    </submittedName>
</protein>
<dbReference type="Proteomes" id="UP000683360">
    <property type="component" value="Unassembled WGS sequence"/>
</dbReference>
<dbReference type="InterPro" id="IPR003961">
    <property type="entry name" value="FN3_dom"/>
</dbReference>
<sequence length="325" mass="37299">MNQIYPNHKDDDGKHDAHLSNIKNHYRMEVKFSVTDFPDDSSLYPPIPTLHLSSIQGDTIMLTWDLPNDVHKVCHVIQIKSENTEWQILVSELDDNHYNATVPDICLYQFRIMAINQFGSNGYSSSVSVKDIPLEPIHNITFVGNYGLYYHEATGEFMGVIEWDDISVSPPGNVRDVKISVDRGQDPPLIRLSWLPPRDLGTAGKVDHYDIRWGRITHKNKSSEPDFFLQQPDFDSVPNITRLSAVSTILMDGDGVQVVQVNNSLDVELAWHLNRHVRSNQNLEDIFNEKYAIKLMEWKEKGHGDRNEKFFLTDAKHKDDEMQDG</sequence>
<organism evidence="1 2">
    <name type="scientific">Mytilus edulis</name>
    <name type="common">Blue mussel</name>
    <dbReference type="NCBI Taxonomy" id="6550"/>
    <lineage>
        <taxon>Eukaryota</taxon>
        <taxon>Metazoa</taxon>
        <taxon>Spiralia</taxon>
        <taxon>Lophotrochozoa</taxon>
        <taxon>Mollusca</taxon>
        <taxon>Bivalvia</taxon>
        <taxon>Autobranchia</taxon>
        <taxon>Pteriomorphia</taxon>
        <taxon>Mytilida</taxon>
        <taxon>Mytiloidea</taxon>
        <taxon>Mytilidae</taxon>
        <taxon>Mytilinae</taxon>
        <taxon>Mytilus</taxon>
    </lineage>
</organism>
<gene>
    <name evidence="1" type="ORF">MEDL_7209</name>
</gene>
<name>A0A8S3QDV3_MYTED</name>